<dbReference type="InterPro" id="IPR036322">
    <property type="entry name" value="WD40_repeat_dom_sf"/>
</dbReference>
<dbReference type="PANTHER" id="PTHR11024:SF2">
    <property type="entry name" value="PROTEIN SEC13 HOMOLOG"/>
    <property type="match status" value="1"/>
</dbReference>
<keyword evidence="17" id="KW-1185">Reference proteome</keyword>
<evidence type="ECO:0000256" key="13">
    <source>
        <dbReference type="SAM" id="MobiDB-lite"/>
    </source>
</evidence>
<feature type="transmembrane region" description="Helical" evidence="14">
    <location>
        <begin position="172"/>
        <end position="192"/>
    </location>
</feature>
<keyword evidence="5" id="KW-0677">Repeat</keyword>
<feature type="repeat" description="ANK" evidence="11">
    <location>
        <begin position="411"/>
        <end position="443"/>
    </location>
</feature>
<keyword evidence="3" id="KW-0813">Transport</keyword>
<feature type="repeat" description="ANK" evidence="11">
    <location>
        <begin position="616"/>
        <end position="648"/>
    </location>
</feature>
<evidence type="ECO:0000259" key="15">
    <source>
        <dbReference type="Pfam" id="PF13676"/>
    </source>
</evidence>
<name>A0A1V9Y7Q3_9STRA</name>
<dbReference type="GO" id="GO:0031080">
    <property type="term" value="C:nuclear pore outer ring"/>
    <property type="evidence" value="ECO:0007669"/>
    <property type="project" value="TreeGrafter"/>
</dbReference>
<dbReference type="Pfam" id="PF00400">
    <property type="entry name" value="WD40"/>
    <property type="match status" value="5"/>
</dbReference>
<evidence type="ECO:0000313" key="17">
    <source>
        <dbReference type="Proteomes" id="UP000243217"/>
    </source>
</evidence>
<reference evidence="16 17" key="1">
    <citation type="journal article" date="2014" name="Genome Biol. Evol.">
        <title>The secreted proteins of Achlya hypogyna and Thraustotheca clavata identify the ancestral oomycete secretome and reveal gene acquisitions by horizontal gene transfer.</title>
        <authorList>
            <person name="Misner I."/>
            <person name="Blouin N."/>
            <person name="Leonard G."/>
            <person name="Richards T.A."/>
            <person name="Lane C.E."/>
        </authorList>
    </citation>
    <scope>NUCLEOTIDE SEQUENCE [LARGE SCALE GENOMIC DNA]</scope>
    <source>
        <strain evidence="16 17">ATCC 34112</strain>
    </source>
</reference>
<dbReference type="PROSITE" id="PS50297">
    <property type="entry name" value="ANK_REP_REGION"/>
    <property type="match status" value="6"/>
</dbReference>
<keyword evidence="6" id="KW-0509">mRNA transport</keyword>
<dbReference type="InterPro" id="IPR001680">
    <property type="entry name" value="WD40_rpt"/>
</dbReference>
<dbReference type="Gene3D" id="1.25.40.20">
    <property type="entry name" value="Ankyrin repeat-containing domain"/>
    <property type="match status" value="2"/>
</dbReference>
<dbReference type="Proteomes" id="UP000243217">
    <property type="component" value="Unassembled WGS sequence"/>
</dbReference>
<dbReference type="InterPro" id="IPR037363">
    <property type="entry name" value="Sec13/Seh1_fam"/>
</dbReference>
<dbReference type="PROSITE" id="PS50088">
    <property type="entry name" value="ANK_REPEAT"/>
    <property type="match status" value="6"/>
</dbReference>
<evidence type="ECO:0000256" key="5">
    <source>
        <dbReference type="ARBA" id="ARBA00022737"/>
    </source>
</evidence>
<feature type="region of interest" description="Disordered" evidence="13">
    <location>
        <begin position="95"/>
        <end position="131"/>
    </location>
</feature>
<evidence type="ECO:0000256" key="9">
    <source>
        <dbReference type="ARBA" id="ARBA00023132"/>
    </source>
</evidence>
<evidence type="ECO:0000256" key="7">
    <source>
        <dbReference type="ARBA" id="ARBA00022927"/>
    </source>
</evidence>
<evidence type="ECO:0000256" key="12">
    <source>
        <dbReference type="PROSITE-ProRule" id="PRU00221"/>
    </source>
</evidence>
<evidence type="ECO:0000256" key="4">
    <source>
        <dbReference type="ARBA" id="ARBA00022574"/>
    </source>
</evidence>
<dbReference type="SUPFAM" id="SSF50978">
    <property type="entry name" value="WD40 repeat-like"/>
    <property type="match status" value="1"/>
</dbReference>
<evidence type="ECO:0000313" key="16">
    <source>
        <dbReference type="EMBL" id="OQR81729.1"/>
    </source>
</evidence>
<accession>A0A1V9Y7Q3</accession>
<keyword evidence="14" id="KW-1133">Transmembrane helix</keyword>
<feature type="compositionally biased region" description="Polar residues" evidence="13">
    <location>
        <begin position="120"/>
        <end position="131"/>
    </location>
</feature>
<evidence type="ECO:0000256" key="10">
    <source>
        <dbReference type="ARBA" id="ARBA00023242"/>
    </source>
</evidence>
<feature type="transmembrane region" description="Helical" evidence="14">
    <location>
        <begin position="255"/>
        <end position="276"/>
    </location>
</feature>
<dbReference type="Pfam" id="PF13676">
    <property type="entry name" value="TIR_2"/>
    <property type="match status" value="1"/>
</dbReference>
<evidence type="ECO:0000256" key="11">
    <source>
        <dbReference type="PROSITE-ProRule" id="PRU00023"/>
    </source>
</evidence>
<keyword evidence="9" id="KW-0906">Nuclear pore complex</keyword>
<dbReference type="Pfam" id="PF00023">
    <property type="entry name" value="Ank"/>
    <property type="match status" value="2"/>
</dbReference>
<dbReference type="GO" id="GO:0007165">
    <property type="term" value="P:signal transduction"/>
    <property type="evidence" value="ECO:0007669"/>
    <property type="project" value="InterPro"/>
</dbReference>
<keyword evidence="11" id="KW-0040">ANK repeat</keyword>
<dbReference type="STRING" id="74557.A0A1V9Y7Q3"/>
<evidence type="ECO:0000256" key="3">
    <source>
        <dbReference type="ARBA" id="ARBA00022448"/>
    </source>
</evidence>
<keyword evidence="8" id="KW-0811">Translocation</keyword>
<comment type="caution">
    <text evidence="16">The sequence shown here is derived from an EMBL/GenBank/DDBJ whole genome shotgun (WGS) entry which is preliminary data.</text>
</comment>
<feature type="repeat" description="ANK" evidence="11">
    <location>
        <begin position="682"/>
        <end position="716"/>
    </location>
</feature>
<feature type="domain" description="TIR" evidence="15">
    <location>
        <begin position="776"/>
        <end position="838"/>
    </location>
</feature>
<feature type="repeat" description="ANK" evidence="11">
    <location>
        <begin position="482"/>
        <end position="511"/>
    </location>
</feature>
<feature type="transmembrane region" description="Helical" evidence="14">
    <location>
        <begin position="212"/>
        <end position="234"/>
    </location>
</feature>
<dbReference type="GO" id="GO:0030127">
    <property type="term" value="C:COPII vesicle coat"/>
    <property type="evidence" value="ECO:0007669"/>
    <property type="project" value="TreeGrafter"/>
</dbReference>
<evidence type="ECO:0000256" key="6">
    <source>
        <dbReference type="ARBA" id="ARBA00022816"/>
    </source>
</evidence>
<evidence type="ECO:0000256" key="14">
    <source>
        <dbReference type="SAM" id="Phobius"/>
    </source>
</evidence>
<evidence type="ECO:0000256" key="2">
    <source>
        <dbReference type="ARBA" id="ARBA00010102"/>
    </source>
</evidence>
<keyword evidence="4 12" id="KW-0853">WD repeat</keyword>
<keyword evidence="10" id="KW-0539">Nucleus</keyword>
<dbReference type="SMART" id="SM00320">
    <property type="entry name" value="WD40"/>
    <property type="match status" value="6"/>
</dbReference>
<feature type="repeat" description="WD" evidence="12">
    <location>
        <begin position="1272"/>
        <end position="1307"/>
    </location>
</feature>
<dbReference type="InterPro" id="IPR036770">
    <property type="entry name" value="Ankyrin_rpt-contain_sf"/>
</dbReference>
<dbReference type="SMART" id="SM00248">
    <property type="entry name" value="ANK"/>
    <property type="match status" value="7"/>
</dbReference>
<feature type="region of interest" description="Disordered" evidence="13">
    <location>
        <begin position="1"/>
        <end position="58"/>
    </location>
</feature>
<dbReference type="GO" id="GO:0005198">
    <property type="term" value="F:structural molecule activity"/>
    <property type="evidence" value="ECO:0007669"/>
    <property type="project" value="InterPro"/>
</dbReference>
<sequence>MEREDDREPTSPYNSLHSPIPIVVNGVRVPSEPSAVATTTSEPAMESKEKKKQENDEHTDLVMLTSGGIRLIDEMNNNEVVPGYNKSTRSSWSVRGSSIVGGRAGPPPTRFKPTMHRFSSRASTTDAQNDTSIPQIRRESQFSIRHSQTYGALQKNTSHVKVWRNSFFGGRLIFTSFLLFTCSTASLVLHNIGPHKTRDSCDFMARPYNYSYYMSIASTINLLLMLPALFPTVCGLYRIQKPRVIRRPFLQVTEMLVVTQIIHFVIEWILLVIAVATDGIYCDQIDGALENARYHIAFYACIPITMLLHWQTVIFCRFRMHLKLQLGSTNDSKHSANLKGWMKRLFTLPAISRRSRKITELRNALFKAATMGEYEKAEQFLAEASRVLGEGFAKRKLYREPRLWLWTFAKSKKNPLHIAVAKGDIRMIELFLRYRFDVNALDKVSRVNFNLGMLFKLTRLLVRTQDHIQSSNESIFSSVLVSPLHIAVQNGELQAVRLLLEHGAEVDILPRASFFKQSAVKPAIYFADEVQVIDILLLHRTNLLYVGKASTVLTPLQRNMLTHRIMQGNLLEQHGGDVALTPLHAAAAANNIPKVISYLKRGVQVDTLGELVPGVHCRTPLHWAAITGSLLASKYLLDFGADPNARDDMERTPLHWAARNNQFTVVEVLLERGSDATIQDSDGNPPLSVAAQVEGVSLEVISMLVNNGAHLDFQDKNGNTPLHIALMNENRVTAVSLLKAGANIMATNDEGKRAVDCTTSTELQFAVKKEAGSRDIMISYTHAHAPIAKRVRDQLVDHARLTCWMDTMDPSGIGGGAVWREEIARGIYNAKIVVAVVCAVMDMLVRNAVVLVVDPNGMSSEIERLVPKENIHPFAITDEMMADSTVWTEAFEAVLGPIRDALRPVENKAPILPIYNFDVHAPSRRVFIYYTSSSTLLKRMEQGVMTRGFVPLLATSSLDKIDVRDEADVMVSASTVVFVIVVPDLSNEDTWLKLQKSFSLASTYGKTILPVFVGPQILDLSKLYSLCRTPWHPFVDSLGFEANFAHLTSKLNELLPMSMALSSKRPRSEDMAAPSISIDTQHDDMIHDAQLDYYGKRLATCSSDRTVKVYEVTENAQHTNEKVLTGHEGPVWQVSWAHPKFGTLLASCSYDGKVIIHKEAQLDKWTQIHTHTFHQSSVNSIAWAPYEYGLSLACASADGKVSILTHSAVEGWTTSYFQDSTLGVNAVSWAPYHSLGPKGKRIATASCDNTVKVWFLAEGATEWVKEDLNQTLPHHTDWVRDVAWAPSTGAPVNLIASCSQDSSVYIWTQEELPTGEISKWTKEKIGDFNGPVWRVSWSLTGNVLAVSTAEHVTLWKESLDKKWTKISSVDETGALHPADAQ</sequence>
<dbReference type="InterPro" id="IPR000157">
    <property type="entry name" value="TIR_dom"/>
</dbReference>
<protein>
    <submittedName>
        <fullName evidence="16">Transient receptor potential Ca2 channel (TRP-CC) family protein</fullName>
    </submittedName>
</protein>
<dbReference type="InterPro" id="IPR015943">
    <property type="entry name" value="WD40/YVTN_repeat-like_dom_sf"/>
</dbReference>
<dbReference type="InterPro" id="IPR002110">
    <property type="entry name" value="Ankyrin_rpt"/>
</dbReference>
<gene>
    <name evidence="16" type="ORF">THRCLA_11462</name>
</gene>
<feature type="repeat" description="ANK" evidence="11">
    <location>
        <begin position="717"/>
        <end position="749"/>
    </location>
</feature>
<keyword evidence="7" id="KW-0653">Protein transport</keyword>
<keyword evidence="14" id="KW-0812">Transmembrane</keyword>
<dbReference type="Pfam" id="PF13637">
    <property type="entry name" value="Ank_4"/>
    <property type="match status" value="1"/>
</dbReference>
<dbReference type="OrthoDB" id="20872at2759"/>
<dbReference type="GO" id="GO:0006606">
    <property type="term" value="P:protein import into nucleus"/>
    <property type="evidence" value="ECO:0007669"/>
    <property type="project" value="TreeGrafter"/>
</dbReference>
<dbReference type="GO" id="GO:0051028">
    <property type="term" value="P:mRNA transport"/>
    <property type="evidence" value="ECO:0007669"/>
    <property type="project" value="UniProtKB-KW"/>
</dbReference>
<organism evidence="16 17">
    <name type="scientific">Thraustotheca clavata</name>
    <dbReference type="NCBI Taxonomy" id="74557"/>
    <lineage>
        <taxon>Eukaryota</taxon>
        <taxon>Sar</taxon>
        <taxon>Stramenopiles</taxon>
        <taxon>Oomycota</taxon>
        <taxon>Saprolegniomycetes</taxon>
        <taxon>Saprolegniales</taxon>
        <taxon>Achlyaceae</taxon>
        <taxon>Thraustotheca</taxon>
    </lineage>
</organism>
<dbReference type="Pfam" id="PF12796">
    <property type="entry name" value="Ank_2"/>
    <property type="match status" value="1"/>
</dbReference>
<dbReference type="SUPFAM" id="SSF48403">
    <property type="entry name" value="Ankyrin repeat"/>
    <property type="match status" value="1"/>
</dbReference>
<comment type="similarity">
    <text evidence="2">Belongs to the WD repeat SEC13 family.</text>
</comment>
<dbReference type="InterPro" id="IPR035897">
    <property type="entry name" value="Toll_tir_struct_dom_sf"/>
</dbReference>
<evidence type="ECO:0000256" key="8">
    <source>
        <dbReference type="ARBA" id="ARBA00023010"/>
    </source>
</evidence>
<keyword evidence="14" id="KW-0472">Membrane</keyword>
<dbReference type="PANTHER" id="PTHR11024">
    <property type="entry name" value="NUCLEAR PORE COMPLEX PROTEIN SEC13 / SEH1 FAMILY MEMBER"/>
    <property type="match status" value="1"/>
</dbReference>
<proteinExistence type="inferred from homology"/>
<dbReference type="Gene3D" id="2.130.10.10">
    <property type="entry name" value="YVTN repeat-like/Quinoprotein amine dehydrogenase"/>
    <property type="match status" value="1"/>
</dbReference>
<dbReference type="Gene3D" id="3.40.50.10140">
    <property type="entry name" value="Toll/interleukin-1 receptor homology (TIR) domain"/>
    <property type="match status" value="1"/>
</dbReference>
<keyword evidence="16" id="KW-0675">Receptor</keyword>
<feature type="compositionally biased region" description="Basic and acidic residues" evidence="13">
    <location>
        <begin position="45"/>
        <end position="58"/>
    </location>
</feature>
<dbReference type="PROSITE" id="PS50082">
    <property type="entry name" value="WD_REPEATS_2"/>
    <property type="match status" value="1"/>
</dbReference>
<dbReference type="EMBL" id="JNBS01004911">
    <property type="protein sequence ID" value="OQR81729.1"/>
    <property type="molecule type" value="Genomic_DNA"/>
</dbReference>
<feature type="repeat" description="ANK" evidence="11">
    <location>
        <begin position="649"/>
        <end position="681"/>
    </location>
</feature>
<comment type="subcellular location">
    <subcellularLocation>
        <location evidence="1">Nucleus</location>
        <location evidence="1">Nuclear pore complex</location>
    </subcellularLocation>
</comment>
<evidence type="ECO:0000256" key="1">
    <source>
        <dbReference type="ARBA" id="ARBA00004567"/>
    </source>
</evidence>
<dbReference type="GO" id="GO:0090114">
    <property type="term" value="P:COPII-coated vesicle budding"/>
    <property type="evidence" value="ECO:0007669"/>
    <property type="project" value="TreeGrafter"/>
</dbReference>